<dbReference type="Gene3D" id="3.20.20.150">
    <property type="entry name" value="Divalent-metal-dependent TIM barrel enzymes"/>
    <property type="match status" value="1"/>
</dbReference>
<dbReference type="RefSeq" id="WP_077995321.1">
    <property type="nucleotide sequence ID" value="NZ_CP019794.1"/>
</dbReference>
<dbReference type="InterPro" id="IPR050312">
    <property type="entry name" value="IolE/XylAMocC-like"/>
</dbReference>
<name>A0A1V0UYD1_9BACL</name>
<sequence length="287" mass="32208">MKLGVSSYSLYQASQNEGLTILDILDWIAANGGEHAEIVPLDFDLTEQPELSDQIRQRAEDNGIELSNYAIGANFLTECEEAYEAEIQRVMRHVDEAHRMEIKLMRHDAASRPIPETSIHHFEADLLKVADACRRIADYASGFGITTSVENHGFYIQASDRVQRLVHSVDRDNFKTTLDVGNFMCVDENPVAAVQKNIATASMVHVKDFYLRPSYQNPGEGWFQTANGNFLRGAIAGHGDLDLREILRVIKASGYNGYISIEFEGLEDCRKGTKIGLANVRRIWDDV</sequence>
<dbReference type="AlphaFoldDB" id="A0A1V0UYD1"/>
<evidence type="ECO:0000313" key="3">
    <source>
        <dbReference type="Proteomes" id="UP000192727"/>
    </source>
</evidence>
<evidence type="ECO:0000313" key="2">
    <source>
        <dbReference type="EMBL" id="ARF70186.1"/>
    </source>
</evidence>
<dbReference type="SUPFAM" id="SSF51658">
    <property type="entry name" value="Xylose isomerase-like"/>
    <property type="match status" value="1"/>
</dbReference>
<dbReference type="InterPro" id="IPR036237">
    <property type="entry name" value="Xyl_isomerase-like_sf"/>
</dbReference>
<organism evidence="2 3">
    <name type="scientific">Paenibacillus larvae subsp. pulvifaciens</name>
    <dbReference type="NCBI Taxonomy" id="1477"/>
    <lineage>
        <taxon>Bacteria</taxon>
        <taxon>Bacillati</taxon>
        <taxon>Bacillota</taxon>
        <taxon>Bacilli</taxon>
        <taxon>Bacillales</taxon>
        <taxon>Paenibacillaceae</taxon>
        <taxon>Paenibacillus</taxon>
    </lineage>
</organism>
<protein>
    <submittedName>
        <fullName evidence="2">Sugar phosphate isomerase</fullName>
    </submittedName>
</protein>
<gene>
    <name evidence="2" type="ORF">B7C51_23590</name>
</gene>
<dbReference type="Proteomes" id="UP000192727">
    <property type="component" value="Chromosome"/>
</dbReference>
<dbReference type="GO" id="GO:0016853">
    <property type="term" value="F:isomerase activity"/>
    <property type="evidence" value="ECO:0007669"/>
    <property type="project" value="UniProtKB-KW"/>
</dbReference>
<keyword evidence="2" id="KW-0413">Isomerase</keyword>
<dbReference type="PANTHER" id="PTHR12110:SF53">
    <property type="entry name" value="BLR5974 PROTEIN"/>
    <property type="match status" value="1"/>
</dbReference>
<evidence type="ECO:0000259" key="1">
    <source>
        <dbReference type="Pfam" id="PF01261"/>
    </source>
</evidence>
<proteinExistence type="predicted"/>
<feature type="domain" description="Xylose isomerase-like TIM barrel" evidence="1">
    <location>
        <begin position="25"/>
        <end position="265"/>
    </location>
</feature>
<accession>A0A1V0UYD1</accession>
<dbReference type="PANTHER" id="PTHR12110">
    <property type="entry name" value="HYDROXYPYRUVATE ISOMERASE"/>
    <property type="match status" value="1"/>
</dbReference>
<dbReference type="EMBL" id="CP020557">
    <property type="protein sequence ID" value="ARF70186.1"/>
    <property type="molecule type" value="Genomic_DNA"/>
</dbReference>
<reference evidence="2 3" key="1">
    <citation type="submission" date="2017-03" db="EMBL/GenBank/DDBJ databases">
        <title>Paenibacillus larvae genome sequencing.</title>
        <authorList>
            <person name="Dingman D.W."/>
        </authorList>
    </citation>
    <scope>NUCLEOTIDE SEQUENCE [LARGE SCALE GENOMIC DNA]</scope>
    <source>
        <strain evidence="2 3">SAG 10367</strain>
    </source>
</reference>
<dbReference type="Pfam" id="PF01261">
    <property type="entry name" value="AP_endonuc_2"/>
    <property type="match status" value="1"/>
</dbReference>
<dbReference type="InterPro" id="IPR013022">
    <property type="entry name" value="Xyl_isomerase-like_TIM-brl"/>
</dbReference>